<evidence type="ECO:0000256" key="3">
    <source>
        <dbReference type="ARBA" id="ARBA00022741"/>
    </source>
</evidence>
<accession>A0ABV6ELU0</accession>
<comment type="similarity">
    <text evidence="1">Belongs to the ABC transporter superfamily.</text>
</comment>
<dbReference type="PROSITE" id="PS50893">
    <property type="entry name" value="ABC_TRANSPORTER_2"/>
    <property type="match status" value="1"/>
</dbReference>
<dbReference type="GO" id="GO:0005524">
    <property type="term" value="F:ATP binding"/>
    <property type="evidence" value="ECO:0007669"/>
    <property type="project" value="UniProtKB-KW"/>
</dbReference>
<evidence type="ECO:0000256" key="4">
    <source>
        <dbReference type="ARBA" id="ARBA00022840"/>
    </source>
</evidence>
<evidence type="ECO:0000256" key="1">
    <source>
        <dbReference type="ARBA" id="ARBA00005417"/>
    </source>
</evidence>
<comment type="function">
    <text evidence="6">Involved in beta-(1--&gt;2)glucan export. Transmembrane domains (TMD) form a pore in the inner membrane and the ATP-binding domain (NBD) is responsible for energy generation.</text>
</comment>
<evidence type="ECO:0000259" key="7">
    <source>
        <dbReference type="PROSITE" id="PS50893"/>
    </source>
</evidence>
<dbReference type="InterPro" id="IPR003593">
    <property type="entry name" value="AAA+_ATPase"/>
</dbReference>
<evidence type="ECO:0000313" key="9">
    <source>
        <dbReference type="Proteomes" id="UP001589775"/>
    </source>
</evidence>
<gene>
    <name evidence="8" type="ORF">ACFFJ6_01850</name>
</gene>
<dbReference type="InterPro" id="IPR052156">
    <property type="entry name" value="BCAA_Transport_ATP-bd_LivF"/>
</dbReference>
<dbReference type="RefSeq" id="WP_378383758.1">
    <property type="nucleotide sequence ID" value="NZ_JBHLWM010000001.1"/>
</dbReference>
<keyword evidence="3" id="KW-0547">Nucleotide-binding</keyword>
<sequence>MLEDHYLHIRDLDAGYGRSQVLFGVSMSAPWRGGVAILGRNGAGKTTLMKAIMGELPVKRGQVSLDARDVTKLPTEQRIRAGFGYVPQDHPVFARLSIRDNLAVGALTNKDSRAVDRVLEMFPKLGQRLDQAAGTLSGGERKMLAIGRALLSEPSVLLLDEPTEGVWIGVIEEITDRLVALAKDIAVIIVEQHLDLALRVADRAYVLDRGRVALTGTAEEVRNDPRLLQYLAP</sequence>
<evidence type="ECO:0000256" key="2">
    <source>
        <dbReference type="ARBA" id="ARBA00022448"/>
    </source>
</evidence>
<protein>
    <submittedName>
        <fullName evidence="8">ABC transporter ATP-binding protein</fullName>
    </submittedName>
</protein>
<dbReference type="InterPro" id="IPR027417">
    <property type="entry name" value="P-loop_NTPase"/>
</dbReference>
<dbReference type="SUPFAM" id="SSF52540">
    <property type="entry name" value="P-loop containing nucleoside triphosphate hydrolases"/>
    <property type="match status" value="1"/>
</dbReference>
<dbReference type="SMART" id="SM00382">
    <property type="entry name" value="AAA"/>
    <property type="match status" value="1"/>
</dbReference>
<dbReference type="Gene3D" id="3.40.50.300">
    <property type="entry name" value="P-loop containing nucleotide triphosphate hydrolases"/>
    <property type="match status" value="1"/>
</dbReference>
<proteinExistence type="inferred from homology"/>
<dbReference type="Proteomes" id="UP001589775">
    <property type="component" value="Unassembled WGS sequence"/>
</dbReference>
<dbReference type="InterPro" id="IPR017871">
    <property type="entry name" value="ABC_transporter-like_CS"/>
</dbReference>
<dbReference type="PANTHER" id="PTHR43820">
    <property type="entry name" value="HIGH-AFFINITY BRANCHED-CHAIN AMINO ACID TRANSPORT ATP-BINDING PROTEIN LIVF"/>
    <property type="match status" value="1"/>
</dbReference>
<keyword evidence="2" id="KW-0813">Transport</keyword>
<dbReference type="EMBL" id="JBHLWM010000001">
    <property type="protein sequence ID" value="MFC0239185.1"/>
    <property type="molecule type" value="Genomic_DNA"/>
</dbReference>
<dbReference type="InterPro" id="IPR003439">
    <property type="entry name" value="ABC_transporter-like_ATP-bd"/>
</dbReference>
<dbReference type="PROSITE" id="PS00211">
    <property type="entry name" value="ABC_TRANSPORTER_1"/>
    <property type="match status" value="1"/>
</dbReference>
<dbReference type="Pfam" id="PF00005">
    <property type="entry name" value="ABC_tran"/>
    <property type="match status" value="1"/>
</dbReference>
<dbReference type="CDD" id="cd03224">
    <property type="entry name" value="ABC_TM1139_LivF_branched"/>
    <property type="match status" value="1"/>
</dbReference>
<feature type="domain" description="ABC transporter" evidence="7">
    <location>
        <begin position="7"/>
        <end position="231"/>
    </location>
</feature>
<evidence type="ECO:0000256" key="5">
    <source>
        <dbReference type="ARBA" id="ARBA00022970"/>
    </source>
</evidence>
<evidence type="ECO:0000256" key="6">
    <source>
        <dbReference type="ARBA" id="ARBA00024722"/>
    </source>
</evidence>
<keyword evidence="9" id="KW-1185">Reference proteome</keyword>
<keyword evidence="4 8" id="KW-0067">ATP-binding</keyword>
<comment type="caution">
    <text evidence="8">The sequence shown here is derived from an EMBL/GenBank/DDBJ whole genome shotgun (WGS) entry which is preliminary data.</text>
</comment>
<name>A0ABV6ELU0_9BRAD</name>
<keyword evidence="5" id="KW-0029">Amino-acid transport</keyword>
<evidence type="ECO:0000313" key="8">
    <source>
        <dbReference type="EMBL" id="MFC0239185.1"/>
    </source>
</evidence>
<reference evidence="8 9" key="1">
    <citation type="submission" date="2024-09" db="EMBL/GenBank/DDBJ databases">
        <authorList>
            <person name="Sun Q."/>
            <person name="Mori K."/>
        </authorList>
    </citation>
    <scope>NUCLEOTIDE SEQUENCE [LARGE SCALE GENOMIC DNA]</scope>
    <source>
        <strain evidence="8 9">KCTC 23279</strain>
    </source>
</reference>
<organism evidence="8 9">
    <name type="scientific">Rhodopseudomonas telluris</name>
    <dbReference type="NCBI Taxonomy" id="644215"/>
    <lineage>
        <taxon>Bacteria</taxon>
        <taxon>Pseudomonadati</taxon>
        <taxon>Pseudomonadota</taxon>
        <taxon>Alphaproteobacteria</taxon>
        <taxon>Hyphomicrobiales</taxon>
        <taxon>Nitrobacteraceae</taxon>
        <taxon>Rhodopseudomonas</taxon>
    </lineage>
</organism>
<dbReference type="PANTHER" id="PTHR43820:SF4">
    <property type="entry name" value="HIGH-AFFINITY BRANCHED-CHAIN AMINO ACID TRANSPORT ATP-BINDING PROTEIN LIVF"/>
    <property type="match status" value="1"/>
</dbReference>